<feature type="domain" description="Fido" evidence="3">
    <location>
        <begin position="272"/>
        <end position="422"/>
    </location>
</feature>
<evidence type="ECO:0000313" key="4">
    <source>
        <dbReference type="EMBL" id="RED37854.1"/>
    </source>
</evidence>
<dbReference type="Proteomes" id="UP000252631">
    <property type="component" value="Unassembled WGS sequence"/>
</dbReference>
<dbReference type="PANTHER" id="PTHR13504:SF38">
    <property type="entry name" value="FIDO DOMAIN-CONTAINING PROTEIN"/>
    <property type="match status" value="1"/>
</dbReference>
<dbReference type="Gene3D" id="1.10.3290.10">
    <property type="entry name" value="Fido-like domain"/>
    <property type="match status" value="1"/>
</dbReference>
<reference evidence="5 6" key="1">
    <citation type="submission" date="2017-08" db="EMBL/GenBank/DDBJ databases">
        <authorList>
            <person name="de Groot N.N."/>
        </authorList>
    </citation>
    <scope>NUCLEOTIDE SEQUENCE [LARGE SCALE GENOMIC DNA]</scope>
    <source>
        <strain evidence="5 6">JA575</strain>
    </source>
</reference>
<dbReference type="PROSITE" id="PS51459">
    <property type="entry name" value="FIDO"/>
    <property type="match status" value="1"/>
</dbReference>
<dbReference type="PANTHER" id="PTHR13504">
    <property type="entry name" value="FIDO DOMAIN-CONTAINING PROTEIN DDB_G0283145"/>
    <property type="match status" value="1"/>
</dbReference>
<feature type="binding site" evidence="2">
    <location>
        <begin position="313"/>
        <end position="316"/>
    </location>
    <ligand>
        <name>ATP</name>
        <dbReference type="ChEBI" id="CHEBI:30616"/>
    </ligand>
</feature>
<gene>
    <name evidence="4" type="ORF">BJ125_106179</name>
    <name evidence="5" type="ORF">SAMN05892882_106179</name>
</gene>
<feature type="binding site" evidence="2">
    <location>
        <begin position="363"/>
        <end position="370"/>
    </location>
    <ligand>
        <name>ATP</name>
        <dbReference type="ChEBI" id="CHEBI:30616"/>
    </ligand>
</feature>
<reference evidence="4 7" key="2">
    <citation type="submission" date="2018-07" db="EMBL/GenBank/DDBJ databases">
        <title>Genomic Encyclopedia of Archaeal and Bacterial Type Strains, Phase II (KMG-II): from individual species to whole genera.</title>
        <authorList>
            <person name="Goeker M."/>
        </authorList>
    </citation>
    <scope>NUCLEOTIDE SEQUENCE [LARGE SCALE GENOMIC DNA]</scope>
    <source>
        <strain evidence="4 7">JA575</strain>
    </source>
</reference>
<name>A0A336JRU3_9BRAD</name>
<dbReference type="SUPFAM" id="SSF140931">
    <property type="entry name" value="Fic-like"/>
    <property type="match status" value="1"/>
</dbReference>
<dbReference type="GO" id="GO:0005524">
    <property type="term" value="F:ATP binding"/>
    <property type="evidence" value="ECO:0007669"/>
    <property type="project" value="UniProtKB-KW"/>
</dbReference>
<dbReference type="EMBL" id="UFQQ01000006">
    <property type="protein sequence ID" value="SSW90354.1"/>
    <property type="molecule type" value="Genomic_DNA"/>
</dbReference>
<protein>
    <submittedName>
        <fullName evidence="5">Fic/DOC family protein</fullName>
    </submittedName>
</protein>
<keyword evidence="2" id="KW-0547">Nucleotide-binding</keyword>
<dbReference type="EMBL" id="QRDT01000006">
    <property type="protein sequence ID" value="RED37854.1"/>
    <property type="molecule type" value="Genomic_DNA"/>
</dbReference>
<evidence type="ECO:0000256" key="2">
    <source>
        <dbReference type="PIRSR" id="PIRSR640198-2"/>
    </source>
</evidence>
<dbReference type="AlphaFoldDB" id="A0A336JRU3"/>
<evidence type="ECO:0000313" key="7">
    <source>
        <dbReference type="Proteomes" id="UP000256343"/>
    </source>
</evidence>
<evidence type="ECO:0000313" key="6">
    <source>
        <dbReference type="Proteomes" id="UP000252631"/>
    </source>
</evidence>
<dbReference type="Pfam" id="PF02661">
    <property type="entry name" value="Fic"/>
    <property type="match status" value="1"/>
</dbReference>
<proteinExistence type="predicted"/>
<sequence length="535" mass="60989">MNFQTSRPNVSKIQRTGRFFGEFQLSAQFSGPVSLFHDRRLPDPAAPAGYAALIDAYKLPVSFPRRLSAIGTKHRIIDRDGWRLYTPRHAPEASLEGHLTFALKYEGLDLAVLKRLFLAVDEHDIEELVRRRPTGIYARRVWFLYEWLLGRKLELPAADKVSYVDAVDTDIQFGGAIRNSTRHRVRNNLPGTPEFCPLVFRSLALDEFMAQDWKERARAAVSEVPKDLLVRTAAFLLLKDSKSSHIIEGERAPQDRIQRWGRAIGEAGRVPLDEQEFLRLQAIVIGDERFVKLGFRREGGFVGVHDRDTQQPVPDHVSARHQDIARLMAGLIAFDHVAENGLDPIIAAAVLAFGFIYIHPFQDGNGRIHRYLIHHVLARRGFNPAGVHFPVSAAILDRISAYKGVLESYSTRLLPCVQWRATPNHNVEVLNDTADFYRFFDATPHAEFLYECVRQTIEHDLPNEANFLRSFDAFRAEVETIVDMPERTFNSLFGFLRQNNGALSKRARESEFSELTANEVTHVEEMYRRCFGTGE</sequence>
<feature type="active site" evidence="1">
    <location>
        <position position="359"/>
    </location>
</feature>
<evidence type="ECO:0000313" key="5">
    <source>
        <dbReference type="EMBL" id="SSW90354.1"/>
    </source>
</evidence>
<dbReference type="Proteomes" id="UP000256343">
    <property type="component" value="Unassembled WGS sequence"/>
</dbReference>
<dbReference type="InterPro" id="IPR036597">
    <property type="entry name" value="Fido-like_dom_sf"/>
</dbReference>
<dbReference type="OrthoDB" id="9813719at2"/>
<dbReference type="InterPro" id="IPR003812">
    <property type="entry name" value="Fido"/>
</dbReference>
<evidence type="ECO:0000259" key="3">
    <source>
        <dbReference type="PROSITE" id="PS51459"/>
    </source>
</evidence>
<dbReference type="InterPro" id="IPR040198">
    <property type="entry name" value="Fido_containing"/>
</dbReference>
<keyword evidence="7" id="KW-1185">Reference proteome</keyword>
<organism evidence="5 6">
    <name type="scientific">Rhodopseudomonas pentothenatexigens</name>
    <dbReference type="NCBI Taxonomy" id="999699"/>
    <lineage>
        <taxon>Bacteria</taxon>
        <taxon>Pseudomonadati</taxon>
        <taxon>Pseudomonadota</taxon>
        <taxon>Alphaproteobacteria</taxon>
        <taxon>Hyphomicrobiales</taxon>
        <taxon>Nitrobacteraceae</taxon>
        <taxon>Rhodopseudomonas</taxon>
    </lineage>
</organism>
<accession>A0A336JRU3</accession>
<keyword evidence="2" id="KW-0067">ATP-binding</keyword>
<dbReference type="RefSeq" id="WP_114357444.1">
    <property type="nucleotide sequence ID" value="NZ_QRDT01000006.1"/>
</dbReference>
<evidence type="ECO:0000256" key="1">
    <source>
        <dbReference type="PIRSR" id="PIRSR640198-1"/>
    </source>
</evidence>